<dbReference type="EMBL" id="CAXIEN010000166">
    <property type="protein sequence ID" value="CAL1283360.1"/>
    <property type="molecule type" value="Genomic_DNA"/>
</dbReference>
<evidence type="ECO:0000313" key="3">
    <source>
        <dbReference type="EMBL" id="CAL1299561.1"/>
    </source>
</evidence>
<reference evidence="2 4" key="1">
    <citation type="submission" date="2024-04" db="EMBL/GenBank/DDBJ databases">
        <authorList>
            <person name="Rising A."/>
            <person name="Reimegard J."/>
            <person name="Sonavane S."/>
            <person name="Akerstrom W."/>
            <person name="Nylinder S."/>
            <person name="Hedman E."/>
            <person name="Kallberg Y."/>
        </authorList>
    </citation>
    <scope>NUCLEOTIDE SEQUENCE [LARGE SCALE GENOMIC DNA]</scope>
</reference>
<evidence type="ECO:0000313" key="4">
    <source>
        <dbReference type="Proteomes" id="UP001497382"/>
    </source>
</evidence>
<organism evidence="2 4">
    <name type="scientific">Larinioides sclopetarius</name>
    <dbReference type="NCBI Taxonomy" id="280406"/>
    <lineage>
        <taxon>Eukaryota</taxon>
        <taxon>Metazoa</taxon>
        <taxon>Ecdysozoa</taxon>
        <taxon>Arthropoda</taxon>
        <taxon>Chelicerata</taxon>
        <taxon>Arachnida</taxon>
        <taxon>Araneae</taxon>
        <taxon>Araneomorphae</taxon>
        <taxon>Entelegynae</taxon>
        <taxon>Araneoidea</taxon>
        <taxon>Araneidae</taxon>
        <taxon>Larinioides</taxon>
    </lineage>
</organism>
<protein>
    <submittedName>
        <fullName evidence="2">Uncharacterized protein</fullName>
    </submittedName>
</protein>
<dbReference type="EMBL" id="CAXIEN010000507">
    <property type="protein sequence ID" value="CAL1299561.1"/>
    <property type="molecule type" value="Genomic_DNA"/>
</dbReference>
<gene>
    <name evidence="2" type="ORF">LARSCL_LOCUS12557</name>
    <name evidence="3" type="ORF">LARSCL_LOCUS21422</name>
</gene>
<evidence type="ECO:0000313" key="2">
    <source>
        <dbReference type="EMBL" id="CAL1283360.1"/>
    </source>
</evidence>
<dbReference type="Proteomes" id="UP001497382">
    <property type="component" value="Unassembled WGS sequence"/>
</dbReference>
<proteinExistence type="predicted"/>
<keyword evidence="4" id="KW-1185">Reference proteome</keyword>
<feature type="chain" id="PRO_5044714272" evidence="1">
    <location>
        <begin position="22"/>
        <end position="62"/>
    </location>
</feature>
<comment type="caution">
    <text evidence="2">The sequence shown here is derived from an EMBL/GenBank/DDBJ whole genome shotgun (WGS) entry which is preliminary data.</text>
</comment>
<feature type="signal peptide" evidence="1">
    <location>
        <begin position="1"/>
        <end position="21"/>
    </location>
</feature>
<name>A0AAV2AH96_9ARAC</name>
<dbReference type="AlphaFoldDB" id="A0AAV2AH96"/>
<evidence type="ECO:0000256" key="1">
    <source>
        <dbReference type="SAM" id="SignalP"/>
    </source>
</evidence>
<keyword evidence="1" id="KW-0732">Signal</keyword>
<sequence length="62" mass="6500">MHVSQILVIFVLASFFLLALSEGDETTTQAADRPGGLGPFVTTLVDDLTKAVVGLLRNLLGG</sequence>
<accession>A0AAV2AH96</accession>